<dbReference type="KEGG" id="dgi:Desgi_0250"/>
<evidence type="ECO:0000313" key="2">
    <source>
        <dbReference type="Proteomes" id="UP000013520"/>
    </source>
</evidence>
<keyword evidence="2" id="KW-1185">Reference proteome</keyword>
<dbReference type="EMBL" id="CP003273">
    <property type="protein sequence ID" value="AGK99842.1"/>
    <property type="molecule type" value="Genomic_DNA"/>
</dbReference>
<sequence>MLNTCDSTQLKHVQDNKWKSSYYTFIPRPLISGTFYEMDEELAAMLASTHKLLGVLEGMAMYVPNKDAIQELMLLKESYYSRLIDYPSSSFYEILADRTSVRADIDSVTSIALAYKHSFGKTLTNHMLSNICSIALYGVEAEAEIETREKQTFLSNVVTNLKHYNPTAPDHILSAIADISTFLHINESTNIVIKAALAHYQ</sequence>
<evidence type="ECO:0000313" key="1">
    <source>
        <dbReference type="EMBL" id="AGK99842.1"/>
    </source>
</evidence>
<dbReference type="InterPro" id="IPR036597">
    <property type="entry name" value="Fido-like_dom_sf"/>
</dbReference>
<dbReference type="HOGENOM" id="CLU_1358603_0_0_9"/>
<dbReference type="Proteomes" id="UP000013520">
    <property type="component" value="Chromosome"/>
</dbReference>
<accession>R4K9J8</accession>
<proteinExistence type="predicted"/>
<name>R4K9J8_9FIRM</name>
<dbReference type="STRING" id="767817.Desgi_0250"/>
<dbReference type="eggNOG" id="COG3177">
    <property type="taxonomic scope" value="Bacteria"/>
</dbReference>
<organism evidence="1 2">
    <name type="scientific">Desulfoscipio gibsoniae DSM 7213</name>
    <dbReference type="NCBI Taxonomy" id="767817"/>
    <lineage>
        <taxon>Bacteria</taxon>
        <taxon>Bacillati</taxon>
        <taxon>Bacillota</taxon>
        <taxon>Clostridia</taxon>
        <taxon>Eubacteriales</taxon>
        <taxon>Desulfallaceae</taxon>
        <taxon>Desulfoscipio</taxon>
    </lineage>
</organism>
<gene>
    <name evidence="1" type="ORF">Desgi_0250</name>
</gene>
<dbReference type="Gene3D" id="1.10.3290.10">
    <property type="entry name" value="Fido-like domain"/>
    <property type="match status" value="1"/>
</dbReference>
<protein>
    <submittedName>
        <fullName evidence="1">Uncharacterized protein</fullName>
    </submittedName>
</protein>
<dbReference type="AlphaFoldDB" id="R4K9J8"/>
<reference evidence="1 2" key="1">
    <citation type="submission" date="2012-01" db="EMBL/GenBank/DDBJ databases">
        <title>Complete sequence of Desulfotomaculum gibsoniae DSM 7213.</title>
        <authorList>
            <consortium name="US DOE Joint Genome Institute"/>
            <person name="Lucas S."/>
            <person name="Han J."/>
            <person name="Lapidus A."/>
            <person name="Cheng J.-F."/>
            <person name="Goodwin L."/>
            <person name="Pitluck S."/>
            <person name="Peters L."/>
            <person name="Ovchinnikova G."/>
            <person name="Teshima H."/>
            <person name="Detter J.C."/>
            <person name="Han C."/>
            <person name="Tapia R."/>
            <person name="Land M."/>
            <person name="Hauser L."/>
            <person name="Kyrpides N."/>
            <person name="Ivanova N."/>
            <person name="Pagani I."/>
            <person name="Parshina S."/>
            <person name="Plugge C."/>
            <person name="Muyzer G."/>
            <person name="Kuever J."/>
            <person name="Ivanova A."/>
            <person name="Nazina T."/>
            <person name="Klenk H.-P."/>
            <person name="Brambilla E."/>
            <person name="Spring S."/>
            <person name="Stams A.F."/>
            <person name="Woyke T."/>
        </authorList>
    </citation>
    <scope>NUCLEOTIDE SEQUENCE [LARGE SCALE GENOMIC DNA]</scope>
    <source>
        <strain evidence="1 2">DSM 7213</strain>
    </source>
</reference>